<dbReference type="PANTHER" id="PTHR43265:SF1">
    <property type="entry name" value="ESTERASE ESTD"/>
    <property type="match status" value="1"/>
</dbReference>
<dbReference type="GO" id="GO:0016787">
    <property type="term" value="F:hydrolase activity"/>
    <property type="evidence" value="ECO:0007669"/>
    <property type="project" value="UniProtKB-KW"/>
</dbReference>
<dbReference type="Gene3D" id="3.40.50.1820">
    <property type="entry name" value="alpha/beta hydrolase"/>
    <property type="match status" value="1"/>
</dbReference>
<protein>
    <submittedName>
        <fullName evidence="3">Alpha/beta hydrolase</fullName>
    </submittedName>
</protein>
<evidence type="ECO:0000313" key="3">
    <source>
        <dbReference type="EMBL" id="UOM50449.1"/>
    </source>
</evidence>
<dbReference type="Proteomes" id="UP000829708">
    <property type="component" value="Chromosome"/>
</dbReference>
<feature type="signal peptide" evidence="1">
    <location>
        <begin position="1"/>
        <end position="22"/>
    </location>
</feature>
<organism evidence="3 4">
    <name type="scientific">Sphaerochaeta associata</name>
    <dbReference type="NCBI Taxonomy" id="1129264"/>
    <lineage>
        <taxon>Bacteria</taxon>
        <taxon>Pseudomonadati</taxon>
        <taxon>Spirochaetota</taxon>
        <taxon>Spirochaetia</taxon>
        <taxon>Spirochaetales</taxon>
        <taxon>Sphaerochaetaceae</taxon>
        <taxon>Sphaerochaeta</taxon>
    </lineage>
</organism>
<name>A0ABY4D838_9SPIR</name>
<feature type="chain" id="PRO_5046957882" evidence="1">
    <location>
        <begin position="23"/>
        <end position="477"/>
    </location>
</feature>
<keyword evidence="3" id="KW-0378">Hydrolase</keyword>
<feature type="domain" description="Xaa-Pro dipeptidyl-peptidase-like" evidence="2">
    <location>
        <begin position="167"/>
        <end position="407"/>
    </location>
</feature>
<dbReference type="PANTHER" id="PTHR43265">
    <property type="entry name" value="ESTERASE ESTD"/>
    <property type="match status" value="1"/>
</dbReference>
<dbReference type="InterPro" id="IPR029058">
    <property type="entry name" value="AB_hydrolase_fold"/>
</dbReference>
<evidence type="ECO:0000256" key="1">
    <source>
        <dbReference type="SAM" id="SignalP"/>
    </source>
</evidence>
<dbReference type="SUPFAM" id="SSF53474">
    <property type="entry name" value="alpha/beta-Hydrolases"/>
    <property type="match status" value="1"/>
</dbReference>
<sequence length="477" mass="51675">MKAHMAVLLVLLIALLPGCTTKTTEQEIVYVPAVKEERVDFSGYWEGSLVIGVEQSLAMGFTINSNGEGTYEALLQIPSQGLRNFKVSSIQQEHNQLAIDMEQLQATFTGTYDAGTQQIAGTFVQMGQSLPLVLAKGEVKENTRPQDPVKPYPYIAEDIYFQQEPEGFKLAGTITRPQGDGPYPAVVLVTGSGSQNRDEELLGHRPFLVLADALTRSGIVVLRYDDRGFAESEGDASAATSLDFADDAESAVHYLKSLPYVDAGNIGVLGHSEGAIIAPIVAQRNRDLAFLILMAGPGVDGVAVLEDQTAAILRAQQAPEPYIAQIVQANLAIYATILDEGKTIEERKEAVLQTLLAMGLPEDQAKAQVSALFSPWYMTFLALDPSDYLKDLALPVMVLNGAKDTQVSAALHVPAIEKALLTGGNTRNTIKVYEGLNHLFQPAQTGAPEEYENIDITIDPQVLEDVSNWIVSGRFQL</sequence>
<dbReference type="RefSeq" id="WP_244771840.1">
    <property type="nucleotide sequence ID" value="NZ_CP094929.1"/>
</dbReference>
<keyword evidence="4" id="KW-1185">Reference proteome</keyword>
<evidence type="ECO:0000259" key="2">
    <source>
        <dbReference type="Pfam" id="PF02129"/>
    </source>
</evidence>
<dbReference type="InterPro" id="IPR000383">
    <property type="entry name" value="Xaa-Pro-like_dom"/>
</dbReference>
<dbReference type="Pfam" id="PF02129">
    <property type="entry name" value="Peptidase_S15"/>
    <property type="match status" value="1"/>
</dbReference>
<dbReference type="InterPro" id="IPR053145">
    <property type="entry name" value="AB_hydrolase_Est10"/>
</dbReference>
<keyword evidence="1" id="KW-0732">Signal</keyword>
<evidence type="ECO:0000313" key="4">
    <source>
        <dbReference type="Proteomes" id="UP000829708"/>
    </source>
</evidence>
<proteinExistence type="predicted"/>
<gene>
    <name evidence="3" type="ORF">MUG09_12880</name>
</gene>
<reference evidence="4" key="1">
    <citation type="journal article" date="2024" name="J Bioinform Genom">
        <title>Complete genome sequence of the type strain bacterium Sphaerochaeta associata GLS2t (VKM B-2742)t.</title>
        <authorList>
            <person name="Troshina O.Y."/>
            <person name="Tepeeva A.N."/>
            <person name="Arzamasceva V.O."/>
            <person name="Whitman W.B."/>
            <person name="Varghese N."/>
            <person name="Shapiro N."/>
            <person name="Woyke T."/>
            <person name="Kripides N.C."/>
            <person name="Vasilenko O.V."/>
        </authorList>
    </citation>
    <scope>NUCLEOTIDE SEQUENCE [LARGE SCALE GENOMIC DNA]</scope>
    <source>
        <strain evidence="4">GLS2T</strain>
    </source>
</reference>
<dbReference type="EMBL" id="CP094929">
    <property type="protein sequence ID" value="UOM50449.1"/>
    <property type="molecule type" value="Genomic_DNA"/>
</dbReference>
<accession>A0ABY4D838</accession>